<feature type="transmembrane region" description="Helical" evidence="1">
    <location>
        <begin position="60"/>
        <end position="80"/>
    </location>
</feature>
<evidence type="ECO:0000259" key="2">
    <source>
        <dbReference type="Pfam" id="PF20151"/>
    </source>
</evidence>
<keyword evidence="1" id="KW-1133">Transmembrane helix</keyword>
<dbReference type="Proteomes" id="UP001218218">
    <property type="component" value="Unassembled WGS sequence"/>
</dbReference>
<comment type="caution">
    <text evidence="3">The sequence shown here is derived from an EMBL/GenBank/DDBJ whole genome shotgun (WGS) entry which is preliminary data.</text>
</comment>
<protein>
    <recommendedName>
        <fullName evidence="2">DUF6533 domain-containing protein</fullName>
    </recommendedName>
</protein>
<dbReference type="AlphaFoldDB" id="A0AAD7ERB6"/>
<gene>
    <name evidence="3" type="ORF">DFH08DRAFT_960618</name>
</gene>
<proteinExistence type="predicted"/>
<keyword evidence="1" id="KW-0812">Transmembrane</keyword>
<evidence type="ECO:0000256" key="1">
    <source>
        <dbReference type="SAM" id="Phobius"/>
    </source>
</evidence>
<feature type="transmembrane region" description="Helical" evidence="1">
    <location>
        <begin position="202"/>
        <end position="228"/>
    </location>
</feature>
<keyword evidence="4" id="KW-1185">Reference proteome</keyword>
<feature type="domain" description="DUF6533" evidence="2">
    <location>
        <begin position="40"/>
        <end position="70"/>
    </location>
</feature>
<name>A0AAD7ERB6_9AGAR</name>
<keyword evidence="1" id="KW-0472">Membrane</keyword>
<reference evidence="3" key="1">
    <citation type="submission" date="2023-03" db="EMBL/GenBank/DDBJ databases">
        <title>Massive genome expansion in bonnet fungi (Mycena s.s.) driven by repeated elements and novel gene families across ecological guilds.</title>
        <authorList>
            <consortium name="Lawrence Berkeley National Laboratory"/>
            <person name="Harder C.B."/>
            <person name="Miyauchi S."/>
            <person name="Viragh M."/>
            <person name="Kuo A."/>
            <person name="Thoen E."/>
            <person name="Andreopoulos B."/>
            <person name="Lu D."/>
            <person name="Skrede I."/>
            <person name="Drula E."/>
            <person name="Henrissat B."/>
            <person name="Morin E."/>
            <person name="Kohler A."/>
            <person name="Barry K."/>
            <person name="LaButti K."/>
            <person name="Morin E."/>
            <person name="Salamov A."/>
            <person name="Lipzen A."/>
            <person name="Mereny Z."/>
            <person name="Hegedus B."/>
            <person name="Baldrian P."/>
            <person name="Stursova M."/>
            <person name="Weitz H."/>
            <person name="Taylor A."/>
            <person name="Grigoriev I.V."/>
            <person name="Nagy L.G."/>
            <person name="Martin F."/>
            <person name="Kauserud H."/>
        </authorList>
    </citation>
    <scope>NUCLEOTIDE SEQUENCE</scope>
    <source>
        <strain evidence="3">CBHHK002</strain>
    </source>
</reference>
<feature type="transmembrane region" description="Helical" evidence="1">
    <location>
        <begin position="92"/>
        <end position="111"/>
    </location>
</feature>
<organism evidence="3 4">
    <name type="scientific">Mycena albidolilacea</name>
    <dbReference type="NCBI Taxonomy" id="1033008"/>
    <lineage>
        <taxon>Eukaryota</taxon>
        <taxon>Fungi</taxon>
        <taxon>Dikarya</taxon>
        <taxon>Basidiomycota</taxon>
        <taxon>Agaricomycotina</taxon>
        <taxon>Agaricomycetes</taxon>
        <taxon>Agaricomycetidae</taxon>
        <taxon>Agaricales</taxon>
        <taxon>Marasmiineae</taxon>
        <taxon>Mycenaceae</taxon>
        <taxon>Mycena</taxon>
    </lineage>
</organism>
<feature type="transmembrane region" description="Helical" evidence="1">
    <location>
        <begin position="123"/>
        <end position="143"/>
    </location>
</feature>
<dbReference type="InterPro" id="IPR045340">
    <property type="entry name" value="DUF6533"/>
</dbReference>
<evidence type="ECO:0000313" key="3">
    <source>
        <dbReference type="EMBL" id="KAJ7347273.1"/>
    </source>
</evidence>
<evidence type="ECO:0000313" key="4">
    <source>
        <dbReference type="Proteomes" id="UP001218218"/>
    </source>
</evidence>
<accession>A0AAD7ERB6</accession>
<sequence length="249" mass="27834">MDAKSPLDDAAIIYDQAPPESHASGATGWLPVAHRKVSNLLTLDSEVQYIWKSWRSRASAWYLFIRYSSVCFRTVVLSTFDFGNFDPEEYRYFWRVLMVVQELFVGCTLSLRVLAMYSFNRRVAFTLVITAILCLSVAAWCVVPTGPSLELRSVTSGCLSPVTRSDQIRAMYFVLSCLHLTSQPALNPLFNSVICLANVANILMFHFGGVLTAGSLAAFAMSCIHLFFKIAAPILTKPRQYLSGPRRLP</sequence>
<dbReference type="Pfam" id="PF20151">
    <property type="entry name" value="DUF6533"/>
    <property type="match status" value="1"/>
</dbReference>
<dbReference type="EMBL" id="JARIHO010000019">
    <property type="protein sequence ID" value="KAJ7347273.1"/>
    <property type="molecule type" value="Genomic_DNA"/>
</dbReference>